<protein>
    <submittedName>
        <fullName evidence="2">Uncharacterized protein</fullName>
    </submittedName>
</protein>
<reference evidence="2 3" key="1">
    <citation type="journal article" date="2018" name="Front. Plant Sci.">
        <title>Red Clover (Trifolium pratense) and Zigzag Clover (T. medium) - A Picture of Genomic Similarities and Differences.</title>
        <authorList>
            <person name="Dluhosova J."/>
            <person name="Istvanek J."/>
            <person name="Nedelnik J."/>
            <person name="Repkova J."/>
        </authorList>
    </citation>
    <scope>NUCLEOTIDE SEQUENCE [LARGE SCALE GENOMIC DNA]</scope>
    <source>
        <strain evidence="3">cv. 10/8</strain>
        <tissue evidence="2">Leaf</tissue>
    </source>
</reference>
<evidence type="ECO:0000313" key="3">
    <source>
        <dbReference type="Proteomes" id="UP000265520"/>
    </source>
</evidence>
<name>A0A392VED7_9FABA</name>
<feature type="region of interest" description="Disordered" evidence="1">
    <location>
        <begin position="1"/>
        <end position="20"/>
    </location>
</feature>
<feature type="compositionally biased region" description="Polar residues" evidence="1">
    <location>
        <begin position="49"/>
        <end position="58"/>
    </location>
</feature>
<organism evidence="2 3">
    <name type="scientific">Trifolium medium</name>
    <dbReference type="NCBI Taxonomy" id="97028"/>
    <lineage>
        <taxon>Eukaryota</taxon>
        <taxon>Viridiplantae</taxon>
        <taxon>Streptophyta</taxon>
        <taxon>Embryophyta</taxon>
        <taxon>Tracheophyta</taxon>
        <taxon>Spermatophyta</taxon>
        <taxon>Magnoliopsida</taxon>
        <taxon>eudicotyledons</taxon>
        <taxon>Gunneridae</taxon>
        <taxon>Pentapetalae</taxon>
        <taxon>rosids</taxon>
        <taxon>fabids</taxon>
        <taxon>Fabales</taxon>
        <taxon>Fabaceae</taxon>
        <taxon>Papilionoideae</taxon>
        <taxon>50 kb inversion clade</taxon>
        <taxon>NPAAA clade</taxon>
        <taxon>Hologalegina</taxon>
        <taxon>IRL clade</taxon>
        <taxon>Trifolieae</taxon>
        <taxon>Trifolium</taxon>
    </lineage>
</organism>
<comment type="caution">
    <text evidence="2">The sequence shown here is derived from an EMBL/GenBank/DDBJ whole genome shotgun (WGS) entry which is preliminary data.</text>
</comment>
<evidence type="ECO:0000256" key="1">
    <source>
        <dbReference type="SAM" id="MobiDB-lite"/>
    </source>
</evidence>
<dbReference type="EMBL" id="LXQA011148519">
    <property type="protein sequence ID" value="MCI86746.1"/>
    <property type="molecule type" value="Genomic_DNA"/>
</dbReference>
<accession>A0A392VED7</accession>
<evidence type="ECO:0000313" key="2">
    <source>
        <dbReference type="EMBL" id="MCI86746.1"/>
    </source>
</evidence>
<dbReference type="Proteomes" id="UP000265520">
    <property type="component" value="Unassembled WGS sequence"/>
</dbReference>
<proteinExistence type="predicted"/>
<dbReference type="AlphaFoldDB" id="A0A392VED7"/>
<sequence>MLLDASADGSLKNKDESQARELVESMAQNEYRVQNDRGAKKKSGMLELDTQTALLAQS</sequence>
<feature type="region of interest" description="Disordered" evidence="1">
    <location>
        <begin position="26"/>
        <end position="58"/>
    </location>
</feature>
<feature type="non-terminal residue" evidence="2">
    <location>
        <position position="58"/>
    </location>
</feature>
<feature type="compositionally biased region" description="Basic and acidic residues" evidence="1">
    <location>
        <begin position="11"/>
        <end position="20"/>
    </location>
</feature>
<keyword evidence="3" id="KW-1185">Reference proteome</keyword>